<protein>
    <recommendedName>
        <fullName evidence="4">BTB domain-containing protein</fullName>
    </recommendedName>
</protein>
<dbReference type="Gene3D" id="1.25.40.420">
    <property type="match status" value="1"/>
</dbReference>
<evidence type="ECO:0000256" key="3">
    <source>
        <dbReference type="SAM" id="MobiDB-lite"/>
    </source>
</evidence>
<gene>
    <name evidence="5" type="primary">gb16614</name>
    <name evidence="5" type="ORF">PR202_gb16614</name>
</gene>
<dbReference type="PANTHER" id="PTHR47274:SF1">
    <property type="entry name" value="BTB_POZ DOMAIN CONTAINING PROTEIN, EXPRESSED"/>
    <property type="match status" value="1"/>
</dbReference>
<dbReference type="AlphaFoldDB" id="A0AAV5F2D4"/>
<evidence type="ECO:0000313" key="5">
    <source>
        <dbReference type="EMBL" id="GJN28485.1"/>
    </source>
</evidence>
<accession>A0AAV5F2D4</accession>
<dbReference type="InterPro" id="IPR011333">
    <property type="entry name" value="SKP1/BTB/POZ_sf"/>
</dbReference>
<dbReference type="Proteomes" id="UP001054889">
    <property type="component" value="Unassembled WGS sequence"/>
</dbReference>
<dbReference type="PROSITE" id="PS50097">
    <property type="entry name" value="BTB"/>
    <property type="match status" value="1"/>
</dbReference>
<comment type="pathway">
    <text evidence="2">Protein modification; protein ubiquitination.</text>
</comment>
<dbReference type="EMBL" id="BQKI01000080">
    <property type="protein sequence ID" value="GJN28485.1"/>
    <property type="molecule type" value="Genomic_DNA"/>
</dbReference>
<comment type="caution">
    <text evidence="5">The sequence shown here is derived from an EMBL/GenBank/DDBJ whole genome shotgun (WGS) entry which is preliminary data.</text>
</comment>
<reference evidence="5" key="1">
    <citation type="journal article" date="2018" name="DNA Res.">
        <title>Multiple hybrid de novo genome assembly of finger millet, an orphan allotetraploid crop.</title>
        <authorList>
            <person name="Hatakeyama M."/>
            <person name="Aluri S."/>
            <person name="Balachadran M.T."/>
            <person name="Sivarajan S.R."/>
            <person name="Patrignani A."/>
            <person name="Gruter S."/>
            <person name="Poveda L."/>
            <person name="Shimizu-Inatsugi R."/>
            <person name="Baeten J."/>
            <person name="Francoijs K.J."/>
            <person name="Nataraja K.N."/>
            <person name="Reddy Y.A.N."/>
            <person name="Phadnis S."/>
            <person name="Ravikumar R.L."/>
            <person name="Schlapbach R."/>
            <person name="Sreeman S.M."/>
            <person name="Shimizu K.K."/>
        </authorList>
    </citation>
    <scope>NUCLEOTIDE SEQUENCE</scope>
</reference>
<evidence type="ECO:0000313" key="6">
    <source>
        <dbReference type="Proteomes" id="UP001054889"/>
    </source>
</evidence>
<reference evidence="5" key="2">
    <citation type="submission" date="2021-12" db="EMBL/GenBank/DDBJ databases">
        <title>Resequencing data analysis of finger millet.</title>
        <authorList>
            <person name="Hatakeyama M."/>
            <person name="Aluri S."/>
            <person name="Balachadran M.T."/>
            <person name="Sivarajan S.R."/>
            <person name="Poveda L."/>
            <person name="Shimizu-Inatsugi R."/>
            <person name="Schlapbach R."/>
            <person name="Sreeman S.M."/>
            <person name="Shimizu K.K."/>
        </authorList>
    </citation>
    <scope>NUCLEOTIDE SEQUENCE</scope>
</reference>
<dbReference type="InterPro" id="IPR000210">
    <property type="entry name" value="BTB/POZ_dom"/>
</dbReference>
<feature type="compositionally biased region" description="Polar residues" evidence="3">
    <location>
        <begin position="52"/>
        <end position="67"/>
    </location>
</feature>
<sequence>MDCCICSPMASMYRLPRNAICAPCHEGAKAIIALVDNDEHQDDGDDHGSAKSRGSMNPNRSPKASVSDNSVLCCFSRLSDDACNSVVHMLMLYWNISENTFHEAEGMRDALEQLKEMRDREAATNRRAAYLEHGFALAWKEGIHTDILVKPGTGPPIPAHRAILAARSEVFRDVLSSDERCMAPAGDSISLPDLSHQQLSLFLAFLYTGNLLDGDQEEEHHLHALFVAGDKYDVPFLRRACEARLAARMGPSNALRTMEVAELSGSELLKRRAMDAVVEHAEQVVFSDEYHGFALRNASLCVDITRALMMANKTKSTTVKKNELDSSYCSTVV</sequence>
<proteinExistence type="predicted"/>
<keyword evidence="6" id="KW-1185">Reference proteome</keyword>
<organism evidence="5 6">
    <name type="scientific">Eleusine coracana subsp. coracana</name>
    <dbReference type="NCBI Taxonomy" id="191504"/>
    <lineage>
        <taxon>Eukaryota</taxon>
        <taxon>Viridiplantae</taxon>
        <taxon>Streptophyta</taxon>
        <taxon>Embryophyta</taxon>
        <taxon>Tracheophyta</taxon>
        <taxon>Spermatophyta</taxon>
        <taxon>Magnoliopsida</taxon>
        <taxon>Liliopsida</taxon>
        <taxon>Poales</taxon>
        <taxon>Poaceae</taxon>
        <taxon>PACMAD clade</taxon>
        <taxon>Chloridoideae</taxon>
        <taxon>Cynodonteae</taxon>
        <taxon>Eleusininae</taxon>
        <taxon>Eleusine</taxon>
    </lineage>
</organism>
<dbReference type="SMART" id="SM00225">
    <property type="entry name" value="BTB"/>
    <property type="match status" value="1"/>
</dbReference>
<dbReference type="CDD" id="cd14733">
    <property type="entry name" value="BACK"/>
    <property type="match status" value="1"/>
</dbReference>
<evidence type="ECO:0000256" key="1">
    <source>
        <dbReference type="ARBA" id="ARBA00002668"/>
    </source>
</evidence>
<evidence type="ECO:0000256" key="2">
    <source>
        <dbReference type="ARBA" id="ARBA00004906"/>
    </source>
</evidence>
<feature type="domain" description="BTB" evidence="4">
    <location>
        <begin position="145"/>
        <end position="211"/>
    </location>
</feature>
<dbReference type="SUPFAM" id="SSF54695">
    <property type="entry name" value="POZ domain"/>
    <property type="match status" value="1"/>
</dbReference>
<comment type="function">
    <text evidence="1">May act as a substrate-specific adapter of an E3 ubiquitin-protein ligase complex (CUL3-RBX1-BTB) which mediates the ubiquitination and subsequent proteasomal degradation of target proteins.</text>
</comment>
<dbReference type="Pfam" id="PF00651">
    <property type="entry name" value="BTB"/>
    <property type="match status" value="1"/>
</dbReference>
<dbReference type="Gene3D" id="3.30.710.10">
    <property type="entry name" value="Potassium Channel Kv1.1, Chain A"/>
    <property type="match status" value="1"/>
</dbReference>
<feature type="region of interest" description="Disordered" evidence="3">
    <location>
        <begin position="39"/>
        <end position="67"/>
    </location>
</feature>
<dbReference type="CDD" id="cd18186">
    <property type="entry name" value="BTB_POZ_ZBTB_KLHL-like"/>
    <property type="match status" value="1"/>
</dbReference>
<evidence type="ECO:0000259" key="4">
    <source>
        <dbReference type="PROSITE" id="PS50097"/>
    </source>
</evidence>
<dbReference type="InterPro" id="IPR044784">
    <property type="entry name" value="At1g01640-like"/>
</dbReference>
<dbReference type="PANTHER" id="PTHR47274">
    <property type="entry name" value="BTB/POZ DOMAIN CONTAINING PROTEIN, EXPRESSED-RELATED"/>
    <property type="match status" value="1"/>
</dbReference>
<name>A0AAV5F2D4_ELECO</name>